<name>A0A9Q3ERI2_9BASI</name>
<evidence type="ECO:0000313" key="1">
    <source>
        <dbReference type="EMBL" id="MBW0523850.1"/>
    </source>
</evidence>
<accession>A0A9Q3ERI2</accession>
<reference evidence="1" key="1">
    <citation type="submission" date="2021-03" db="EMBL/GenBank/DDBJ databases">
        <title>Draft genome sequence of rust myrtle Austropuccinia psidii MF-1, a brazilian biotype.</title>
        <authorList>
            <person name="Quecine M.C."/>
            <person name="Pachon D.M.R."/>
            <person name="Bonatelli M.L."/>
            <person name="Correr F.H."/>
            <person name="Franceschini L.M."/>
            <person name="Leite T.F."/>
            <person name="Margarido G.R.A."/>
            <person name="Almeida C.A."/>
            <person name="Ferrarezi J.A."/>
            <person name="Labate C.A."/>
        </authorList>
    </citation>
    <scope>NUCLEOTIDE SEQUENCE</scope>
    <source>
        <strain evidence="1">MF-1</strain>
    </source>
</reference>
<comment type="caution">
    <text evidence="1">The sequence shown here is derived from an EMBL/GenBank/DDBJ whole genome shotgun (WGS) entry which is preliminary data.</text>
</comment>
<gene>
    <name evidence="1" type="ORF">O181_063565</name>
</gene>
<protein>
    <submittedName>
        <fullName evidence="1">Uncharacterized protein</fullName>
    </submittedName>
</protein>
<keyword evidence="2" id="KW-1185">Reference proteome</keyword>
<evidence type="ECO:0000313" key="2">
    <source>
        <dbReference type="Proteomes" id="UP000765509"/>
    </source>
</evidence>
<sequence length="131" mass="14476">MPELQRTDSGTTEGENSVSSVSLELFSQDMEAKESRESDMHIKFLNYGKVLGPCSIMAPSRSSIWANKPGWTLLQILGRSLFMVLNCSQKFQAIWANLAIITIIGPWEPIQNWAPGDSNIAHVLQIMGLGP</sequence>
<dbReference type="Proteomes" id="UP000765509">
    <property type="component" value="Unassembled WGS sequence"/>
</dbReference>
<proteinExistence type="predicted"/>
<dbReference type="AlphaFoldDB" id="A0A9Q3ERI2"/>
<dbReference type="EMBL" id="AVOT02030619">
    <property type="protein sequence ID" value="MBW0523850.1"/>
    <property type="molecule type" value="Genomic_DNA"/>
</dbReference>
<organism evidence="1 2">
    <name type="scientific">Austropuccinia psidii MF-1</name>
    <dbReference type="NCBI Taxonomy" id="1389203"/>
    <lineage>
        <taxon>Eukaryota</taxon>
        <taxon>Fungi</taxon>
        <taxon>Dikarya</taxon>
        <taxon>Basidiomycota</taxon>
        <taxon>Pucciniomycotina</taxon>
        <taxon>Pucciniomycetes</taxon>
        <taxon>Pucciniales</taxon>
        <taxon>Sphaerophragmiaceae</taxon>
        <taxon>Austropuccinia</taxon>
    </lineage>
</organism>